<evidence type="ECO:0000313" key="3">
    <source>
        <dbReference type="Proteomes" id="UP000299102"/>
    </source>
</evidence>
<feature type="region of interest" description="Disordered" evidence="1">
    <location>
        <begin position="30"/>
        <end position="50"/>
    </location>
</feature>
<evidence type="ECO:0000313" key="2">
    <source>
        <dbReference type="EMBL" id="GBP71537.1"/>
    </source>
</evidence>
<gene>
    <name evidence="2" type="primary">SETMAR</name>
    <name evidence="2" type="ORF">EVAR_50597_1</name>
</gene>
<name>A0A4C1YAI7_EUMVA</name>
<proteinExistence type="predicted"/>
<keyword evidence="3" id="KW-1185">Reference proteome</keyword>
<dbReference type="Proteomes" id="UP000299102">
    <property type="component" value="Unassembled WGS sequence"/>
</dbReference>
<dbReference type="EMBL" id="BGZK01001112">
    <property type="protein sequence ID" value="GBP71537.1"/>
    <property type="molecule type" value="Genomic_DNA"/>
</dbReference>
<dbReference type="AlphaFoldDB" id="A0A4C1YAI7"/>
<organism evidence="2 3">
    <name type="scientific">Eumeta variegata</name>
    <name type="common">Bagworm moth</name>
    <name type="synonym">Eumeta japonica</name>
    <dbReference type="NCBI Taxonomy" id="151549"/>
    <lineage>
        <taxon>Eukaryota</taxon>
        <taxon>Metazoa</taxon>
        <taxon>Ecdysozoa</taxon>
        <taxon>Arthropoda</taxon>
        <taxon>Hexapoda</taxon>
        <taxon>Insecta</taxon>
        <taxon>Pterygota</taxon>
        <taxon>Neoptera</taxon>
        <taxon>Endopterygota</taxon>
        <taxon>Lepidoptera</taxon>
        <taxon>Glossata</taxon>
        <taxon>Ditrysia</taxon>
        <taxon>Tineoidea</taxon>
        <taxon>Psychidae</taxon>
        <taxon>Oiketicinae</taxon>
        <taxon>Eumeta</taxon>
    </lineage>
</organism>
<accession>A0A4C1YAI7</accession>
<keyword evidence="2" id="KW-0808">Transferase</keyword>
<comment type="caution">
    <text evidence="2">The sequence shown here is derived from an EMBL/GenBank/DDBJ whole genome shotgun (WGS) entry which is preliminary data.</text>
</comment>
<keyword evidence="2" id="KW-0489">Methyltransferase</keyword>
<dbReference type="GO" id="GO:0008168">
    <property type="term" value="F:methyltransferase activity"/>
    <property type="evidence" value="ECO:0007669"/>
    <property type="project" value="UniProtKB-KW"/>
</dbReference>
<dbReference type="GO" id="GO:0032259">
    <property type="term" value="P:methylation"/>
    <property type="evidence" value="ECO:0007669"/>
    <property type="project" value="UniProtKB-KW"/>
</dbReference>
<feature type="compositionally biased region" description="Polar residues" evidence="1">
    <location>
        <begin position="30"/>
        <end position="44"/>
    </location>
</feature>
<dbReference type="OrthoDB" id="616263at2759"/>
<protein>
    <submittedName>
        <fullName evidence="2">Histone-lysine N-methyltransferase SETMAR</fullName>
    </submittedName>
</protein>
<evidence type="ECO:0000256" key="1">
    <source>
        <dbReference type="SAM" id="MobiDB-lite"/>
    </source>
</evidence>
<sequence>MVLYADERGWGCAACGACAARAGVTARCAPSSSRARPTAGSTKLRTSDDFDVKGGPRSGRAVTYKVDAILEKVEQDQYISSYDIAEELAIDHITVLTHLEKAGYIKKLDTWVPH</sequence>
<reference evidence="2 3" key="1">
    <citation type="journal article" date="2019" name="Commun. Biol.">
        <title>The bagworm genome reveals a unique fibroin gene that provides high tensile strength.</title>
        <authorList>
            <person name="Kono N."/>
            <person name="Nakamura H."/>
            <person name="Ohtoshi R."/>
            <person name="Tomita M."/>
            <person name="Numata K."/>
            <person name="Arakawa K."/>
        </authorList>
    </citation>
    <scope>NUCLEOTIDE SEQUENCE [LARGE SCALE GENOMIC DNA]</scope>
</reference>